<evidence type="ECO:0000313" key="2">
    <source>
        <dbReference type="EMBL" id="RED42839.1"/>
    </source>
</evidence>
<feature type="signal peptide" evidence="1">
    <location>
        <begin position="1"/>
        <end position="19"/>
    </location>
</feature>
<keyword evidence="1" id="KW-0732">Signal</keyword>
<accession>A0A3D9H010</accession>
<dbReference type="EMBL" id="QRDV01000007">
    <property type="protein sequence ID" value="RED42839.1"/>
    <property type="molecule type" value="Genomic_DNA"/>
</dbReference>
<evidence type="ECO:0000256" key="1">
    <source>
        <dbReference type="SAM" id="SignalP"/>
    </source>
</evidence>
<comment type="caution">
    <text evidence="2">The sequence shown here is derived from an EMBL/GenBank/DDBJ whole genome shotgun (WGS) entry which is preliminary data.</text>
</comment>
<gene>
    <name evidence="2" type="ORF">DFQ10_10719</name>
</gene>
<name>A0A3D9H010_9FLAO</name>
<dbReference type="PROSITE" id="PS51257">
    <property type="entry name" value="PROKAR_LIPOPROTEIN"/>
    <property type="match status" value="1"/>
</dbReference>
<dbReference type="Proteomes" id="UP000256980">
    <property type="component" value="Unassembled WGS sequence"/>
</dbReference>
<reference evidence="2 3" key="1">
    <citation type="submission" date="2018-07" db="EMBL/GenBank/DDBJ databases">
        <title>Genomic Encyclopedia of Type Strains, Phase III (KMG-III): the genomes of soil and plant-associated and newly described type strains.</title>
        <authorList>
            <person name="Whitman W."/>
        </authorList>
    </citation>
    <scope>NUCLEOTIDE SEQUENCE [LARGE SCALE GENOMIC DNA]</scope>
    <source>
        <strain evidence="2 3">CECT 7946</strain>
    </source>
</reference>
<dbReference type="AlphaFoldDB" id="A0A3D9H010"/>
<keyword evidence="3" id="KW-1185">Reference proteome</keyword>
<sequence>MLRLSLILLTLTMVLISCSSDDDNGSTFVAADRTEQQVIDDAVILQYLSSHYYNSSFFETGSDFKYTDINISELPVDLNGEYEAMPDPTNNTLLIDAVETRTATYYDVEYKYYVLSLNQGGGDTPEFPKFTDFVRARYEGSSINEEVGGEEVVFDSAITAAGFNLQTDFISIVGVIKAWQLVLPTFSAAESFDIGVDGNVNFTNPGLGIMFVPSGLGYFSGTSTGSSYDNLIFKFELLQTDTVDHDDDGVPSYIEDLNENLNIEDDDTDEDGFFNYIDNNDDGDNVFTIDELITTVYPPMASENDLTLAENEFIRSRVVNTDGSITFKTVTIADSNNDGVPDYLDPSIEINYNE</sequence>
<proteinExistence type="predicted"/>
<evidence type="ECO:0000313" key="3">
    <source>
        <dbReference type="Proteomes" id="UP000256980"/>
    </source>
</evidence>
<protein>
    <recommendedName>
        <fullName evidence="4">Peptidylprolyl isomerase</fullName>
    </recommendedName>
</protein>
<dbReference type="GO" id="GO:0003755">
    <property type="term" value="F:peptidyl-prolyl cis-trans isomerase activity"/>
    <property type="evidence" value="ECO:0007669"/>
    <property type="project" value="InterPro"/>
</dbReference>
<feature type="chain" id="PRO_5017580679" description="Peptidylprolyl isomerase" evidence="1">
    <location>
        <begin position="20"/>
        <end position="354"/>
    </location>
</feature>
<evidence type="ECO:0008006" key="4">
    <source>
        <dbReference type="Google" id="ProtNLM"/>
    </source>
</evidence>
<dbReference type="InterPro" id="IPR046357">
    <property type="entry name" value="PPIase_dom_sf"/>
</dbReference>
<dbReference type="SUPFAM" id="SSF54534">
    <property type="entry name" value="FKBP-like"/>
    <property type="match status" value="1"/>
</dbReference>
<dbReference type="Gene3D" id="3.10.50.40">
    <property type="match status" value="1"/>
</dbReference>
<organism evidence="2 3">
    <name type="scientific">Winogradskyella eximia</name>
    <dbReference type="NCBI Taxonomy" id="262006"/>
    <lineage>
        <taxon>Bacteria</taxon>
        <taxon>Pseudomonadati</taxon>
        <taxon>Bacteroidota</taxon>
        <taxon>Flavobacteriia</taxon>
        <taxon>Flavobacteriales</taxon>
        <taxon>Flavobacteriaceae</taxon>
        <taxon>Winogradskyella</taxon>
    </lineage>
</organism>